<dbReference type="InParanoid" id="A0A7C8MUL6"/>
<keyword evidence="3" id="KW-1185">Reference proteome</keyword>
<dbReference type="AlphaFoldDB" id="A0A7C8MUL6"/>
<feature type="compositionally biased region" description="Basic and acidic residues" evidence="1">
    <location>
        <begin position="325"/>
        <end position="341"/>
    </location>
</feature>
<dbReference type="EMBL" id="WUBL01000043">
    <property type="protein sequence ID" value="KAF2968973.1"/>
    <property type="molecule type" value="Genomic_DNA"/>
</dbReference>
<feature type="compositionally biased region" description="Low complexity" evidence="1">
    <location>
        <begin position="288"/>
        <end position="301"/>
    </location>
</feature>
<feature type="compositionally biased region" description="Low complexity" evidence="1">
    <location>
        <begin position="177"/>
        <end position="193"/>
    </location>
</feature>
<evidence type="ECO:0000256" key="1">
    <source>
        <dbReference type="SAM" id="MobiDB-lite"/>
    </source>
</evidence>
<feature type="compositionally biased region" description="Low complexity" evidence="1">
    <location>
        <begin position="420"/>
        <end position="430"/>
    </location>
</feature>
<feature type="compositionally biased region" description="Pro residues" evidence="1">
    <location>
        <begin position="265"/>
        <end position="277"/>
    </location>
</feature>
<feature type="compositionally biased region" description="Basic and acidic residues" evidence="1">
    <location>
        <begin position="504"/>
        <end position="519"/>
    </location>
</feature>
<dbReference type="OrthoDB" id="5396252at2759"/>
<dbReference type="PANTHER" id="PTHR42068">
    <property type="entry name" value="YALI0B18964P"/>
    <property type="match status" value="1"/>
</dbReference>
<feature type="region of interest" description="Disordered" evidence="1">
    <location>
        <begin position="964"/>
        <end position="989"/>
    </location>
</feature>
<evidence type="ECO:0000313" key="2">
    <source>
        <dbReference type="EMBL" id="KAF2968973.1"/>
    </source>
</evidence>
<feature type="compositionally biased region" description="Polar residues" evidence="1">
    <location>
        <begin position="572"/>
        <end position="603"/>
    </location>
</feature>
<gene>
    <name evidence="2" type="ORF">GQX73_g4605</name>
</gene>
<dbReference type="PANTHER" id="PTHR42068:SF1">
    <property type="entry name" value="YALI0B18964P"/>
    <property type="match status" value="1"/>
</dbReference>
<feature type="compositionally biased region" description="Low complexity" evidence="1">
    <location>
        <begin position="660"/>
        <end position="673"/>
    </location>
</feature>
<feature type="compositionally biased region" description="Basic and acidic residues" evidence="1">
    <location>
        <begin position="304"/>
        <end position="314"/>
    </location>
</feature>
<feature type="region of interest" description="Disordered" evidence="1">
    <location>
        <begin position="255"/>
        <end position="694"/>
    </location>
</feature>
<feature type="region of interest" description="Disordered" evidence="1">
    <location>
        <begin position="176"/>
        <end position="227"/>
    </location>
</feature>
<protein>
    <submittedName>
        <fullName evidence="2">Uncharacterized protein</fullName>
    </submittedName>
</protein>
<accession>A0A7C8MUL6</accession>
<dbReference type="Proteomes" id="UP000481858">
    <property type="component" value="Unassembled WGS sequence"/>
</dbReference>
<sequence length="1018" mass="109934">MVIPPSFYIIVASSVQQGRLAEAIGSCTLVFRLAGAYMRGTRLIAHHAVLRLVSSFPDFKRLSRGFPGEVHRFGTPSHTFVYFSTPVHPNDPLDDQHPRRLFAGIYGFPVNFRRKSTAADDQNGPVAEPSFRVLERPNSGNVKSFEGGVRLTSTAGGTAKSNIHDLAMEDNLFAGLNSRGSGSSNTTKTGSDNSSRHSNVSMTPSSTEYIPSQEEWRNQNSRKPLPQFDNFDAIPPVPPVHKSSGFLKQATRTFSFGGNKKHTLPPIPSEEPAPPMPEYKTPQTPNGRSRAATASTVTSATPPKLEDSDFKLDLGGEWSSGMLTKFDKRSSVATLKERDAANSRPNQPSPLHLDHSAPVDPPLRSWNSQHSNEGLLASGRMYSSPVNTSAVAPPPPAATVPKPSSRSPERRVSEEDTEDTTLLSDLTAASKFLSSDAAKRAPASQSNSGKGFAGSYSKTRYDANQDEDNIFDKSFGRPPRIAPRVGGGSNSSQSHSNKVMTPQEFEKYRQNKAKEEKLGFIDPNESDKEDDEINYDDDEDDELEKSKQIQKQRRKQEAHLSVYRQQMMKVTGESSNPTPRPAMSTSLSTPNLPVTHTMNNGLTPTPPSDGSEEDEEVPLAILAAHGFPNKNRPPTRLSTMGSQPNLRASIQPPATAGTNSAAGDSAPAGAPGSRLPPFARKLPQDPYLGAGLINQPPRESIAFSGGAPAPSRPLPTGGLVGVIANEERARALRRGSPAIDHPQNSMPQPQMNPAFDPINGIPAQMMYPMGMPMQPPMQPPMLTPGDQAQIQMNQQMHQFMQMQMQFMQMMATQNASQNQVPPRPMGHMPTQSMGQFGDMPRNSFLGGDMARNSMIGGDASRASFIGASMTGGLGSGLSLDVPQGGPQMRTMSMVQPSSASWVQQPPQPNYVPSIHVQGGGGYAPSIAPSERSNIGLPGRYRPVSSIGFDKSGRTSTMGAAIPTVHSNLQTETKASPTAKDDDDDDDEGWAAMKAKREKKKSLWRSKKTFDSGIGALIN</sequence>
<feature type="compositionally biased region" description="Polar residues" evidence="1">
    <location>
        <begin position="964"/>
        <end position="975"/>
    </location>
</feature>
<organism evidence="2 3">
    <name type="scientific">Xylaria multiplex</name>
    <dbReference type="NCBI Taxonomy" id="323545"/>
    <lineage>
        <taxon>Eukaryota</taxon>
        <taxon>Fungi</taxon>
        <taxon>Dikarya</taxon>
        <taxon>Ascomycota</taxon>
        <taxon>Pezizomycotina</taxon>
        <taxon>Sordariomycetes</taxon>
        <taxon>Xylariomycetidae</taxon>
        <taxon>Xylariales</taxon>
        <taxon>Xylariaceae</taxon>
        <taxon>Xylaria</taxon>
    </lineage>
</organism>
<reference evidence="2 3" key="1">
    <citation type="submission" date="2019-12" db="EMBL/GenBank/DDBJ databases">
        <title>Draft genome sequence of the ascomycete Xylaria multiplex DSM 110363.</title>
        <authorList>
            <person name="Buettner E."/>
            <person name="Kellner H."/>
        </authorList>
    </citation>
    <scope>NUCLEOTIDE SEQUENCE [LARGE SCALE GENOMIC DNA]</scope>
    <source>
        <strain evidence="2 3">DSM 110363</strain>
    </source>
</reference>
<evidence type="ECO:0000313" key="3">
    <source>
        <dbReference type="Proteomes" id="UP000481858"/>
    </source>
</evidence>
<feature type="compositionally biased region" description="Polar residues" evidence="1">
    <location>
        <begin position="196"/>
        <end position="210"/>
    </location>
</feature>
<proteinExistence type="predicted"/>
<feature type="compositionally biased region" description="Acidic residues" evidence="1">
    <location>
        <begin position="527"/>
        <end position="543"/>
    </location>
</feature>
<comment type="caution">
    <text evidence="2">The sequence shown here is derived from an EMBL/GenBank/DDBJ whole genome shotgun (WGS) entry which is preliminary data.</text>
</comment>
<name>A0A7C8MUL6_9PEZI</name>
<feature type="compositionally biased region" description="Polar residues" evidence="1">
    <location>
        <begin position="636"/>
        <end position="648"/>
    </location>
</feature>